<dbReference type="Proteomes" id="UP000037939">
    <property type="component" value="Unassembled WGS sequence"/>
</dbReference>
<dbReference type="SUPFAM" id="SSF109604">
    <property type="entry name" value="HD-domain/PDEase-like"/>
    <property type="match status" value="1"/>
</dbReference>
<evidence type="ECO:0000259" key="1">
    <source>
        <dbReference type="PROSITE" id="PS51833"/>
    </source>
</evidence>
<organism evidence="2 3">
    <name type="scientific">Amantichitinum ursilacus</name>
    <dbReference type="NCBI Taxonomy" id="857265"/>
    <lineage>
        <taxon>Bacteria</taxon>
        <taxon>Pseudomonadati</taxon>
        <taxon>Pseudomonadota</taxon>
        <taxon>Betaproteobacteria</taxon>
        <taxon>Neisseriales</taxon>
        <taxon>Chitinibacteraceae</taxon>
        <taxon>Amantichitinum</taxon>
    </lineage>
</organism>
<keyword evidence="3" id="KW-1185">Reference proteome</keyword>
<protein>
    <submittedName>
        <fullName evidence="2">HDOD domain protein</fullName>
    </submittedName>
</protein>
<dbReference type="InterPro" id="IPR013976">
    <property type="entry name" value="HDOD"/>
</dbReference>
<dbReference type="InterPro" id="IPR052340">
    <property type="entry name" value="RNase_Y/CdgJ"/>
</dbReference>
<dbReference type="EMBL" id="LAQT01000038">
    <property type="protein sequence ID" value="KPC49234.1"/>
    <property type="molecule type" value="Genomic_DNA"/>
</dbReference>
<dbReference type="AlphaFoldDB" id="A0A0N0GKW5"/>
<gene>
    <name evidence="2" type="ORF">WG78_21980</name>
</gene>
<reference evidence="2 3" key="1">
    <citation type="submission" date="2015-07" db="EMBL/GenBank/DDBJ databases">
        <title>Draft genome sequence of the Amantichitinum ursilacus IGB-41, a new chitin-degrading bacterium.</title>
        <authorList>
            <person name="Kirstahler P."/>
            <person name="Guenther M."/>
            <person name="Grumaz C."/>
            <person name="Rupp S."/>
            <person name="Zibek S."/>
            <person name="Sohn K."/>
        </authorList>
    </citation>
    <scope>NUCLEOTIDE SEQUENCE [LARGE SCALE GENOMIC DNA]</scope>
    <source>
        <strain evidence="2 3">IGB-41</strain>
    </source>
</reference>
<dbReference type="STRING" id="857265.WG78_21980"/>
<feature type="domain" description="HDOD" evidence="1">
    <location>
        <begin position="19"/>
        <end position="218"/>
    </location>
</feature>
<dbReference type="Pfam" id="PF08668">
    <property type="entry name" value="HDOD"/>
    <property type="match status" value="1"/>
</dbReference>
<sequence length="297" mass="32804">MSDQKSIANWTARLTGIDLPVLEYTLAEIAALRDKLDDVSYHHLADLIHKDPLLTVRVLRYQQAHRASHQTRDVVTVDRILLMIGTRGFVREFGRAMPLQQGVAGKPRALEGATAALERAAFAARLAKAFSERRFDIDPQEVITAALLHNLAETLLWIAAPTEAAKIEQALVEHPGLRSQQAQLEVLGCTLADLQNEIAKAWHLPALLQHLMDQQYAAEPRVRTVHLATALARHLGHGWLDPALPDDYSGVAELINLSEESAYALVLHVAVKAARNWRIYGAAPAAATRPLEHADKK</sequence>
<comment type="caution">
    <text evidence="2">The sequence shown here is derived from an EMBL/GenBank/DDBJ whole genome shotgun (WGS) entry which is preliminary data.</text>
</comment>
<name>A0A0N0GKW5_9NEIS</name>
<dbReference type="PANTHER" id="PTHR33525">
    <property type="match status" value="1"/>
</dbReference>
<proteinExistence type="predicted"/>
<accession>A0A0N0GKW5</accession>
<evidence type="ECO:0000313" key="3">
    <source>
        <dbReference type="Proteomes" id="UP000037939"/>
    </source>
</evidence>
<dbReference type="PANTHER" id="PTHR33525:SF3">
    <property type="entry name" value="RIBONUCLEASE Y"/>
    <property type="match status" value="1"/>
</dbReference>
<dbReference type="Gene3D" id="1.10.3210.10">
    <property type="entry name" value="Hypothetical protein af1432"/>
    <property type="match status" value="1"/>
</dbReference>
<dbReference type="PROSITE" id="PS51833">
    <property type="entry name" value="HDOD"/>
    <property type="match status" value="1"/>
</dbReference>
<evidence type="ECO:0000313" key="2">
    <source>
        <dbReference type="EMBL" id="KPC49234.1"/>
    </source>
</evidence>